<gene>
    <name evidence="9" type="primary">kipR_2</name>
    <name evidence="9" type="ORF">Bravens_00263</name>
</gene>
<evidence type="ECO:0000259" key="7">
    <source>
        <dbReference type="PROSITE" id="PS51077"/>
    </source>
</evidence>
<dbReference type="InterPro" id="IPR036390">
    <property type="entry name" value="WH_DNA-bd_sf"/>
</dbReference>
<accession>A0A150HBA2</accession>
<dbReference type="SMART" id="SM00346">
    <property type="entry name" value="HTH_ICLR"/>
    <property type="match status" value="1"/>
</dbReference>
<reference evidence="9 10" key="1">
    <citation type="submission" date="2016-01" db="EMBL/GenBank/DDBJ databases">
        <title>Use of Whole Genome Sequencing to ascertain that Brevibacterium massiliense (Roux, Raoult 2009) is a later heterotypic synonym of Brevibacterium ravenspurgense (Mages 2008).</title>
        <authorList>
            <person name="Bernier A.-M."/>
            <person name="Burdz T."/>
            <person name="Huynh C."/>
            <person name="Pachecho A.L."/>
            <person name="Wiebe D."/>
            <person name="Bonner C."/>
            <person name="Bernard K."/>
        </authorList>
    </citation>
    <scope>NUCLEOTIDE SEQUENCE [LARGE SCALE GENOMIC DNA]</scope>
    <source>
        <strain evidence="9 10">CCUG56047</strain>
    </source>
</reference>
<feature type="domain" description="HTH iclR-type" evidence="7">
    <location>
        <begin position="14"/>
        <end position="76"/>
    </location>
</feature>
<dbReference type="Gene3D" id="3.30.450.40">
    <property type="match status" value="1"/>
</dbReference>
<dbReference type="AlphaFoldDB" id="A0A150HBA2"/>
<dbReference type="GO" id="GO:0006071">
    <property type="term" value="P:glycerol metabolic process"/>
    <property type="evidence" value="ECO:0007669"/>
    <property type="project" value="UniProtKB-KW"/>
</dbReference>
<dbReference type="GO" id="GO:0045892">
    <property type="term" value="P:negative regulation of DNA-templated transcription"/>
    <property type="evidence" value="ECO:0007669"/>
    <property type="project" value="TreeGrafter"/>
</dbReference>
<dbReference type="PANTHER" id="PTHR30136:SF24">
    <property type="entry name" value="HTH-TYPE TRANSCRIPTIONAL REPRESSOR ALLR"/>
    <property type="match status" value="1"/>
</dbReference>
<keyword evidence="3" id="KW-0238">DNA-binding</keyword>
<evidence type="ECO:0000256" key="5">
    <source>
        <dbReference type="ARBA" id="ARBA00058938"/>
    </source>
</evidence>
<dbReference type="RefSeq" id="WP_062019613.1">
    <property type="nucleotide sequence ID" value="NZ_LQQC01000004.1"/>
</dbReference>
<evidence type="ECO:0000256" key="2">
    <source>
        <dbReference type="ARBA" id="ARBA00023015"/>
    </source>
</evidence>
<keyword evidence="4" id="KW-0804">Transcription</keyword>
<dbReference type="Pfam" id="PF01614">
    <property type="entry name" value="IclR_C"/>
    <property type="match status" value="1"/>
</dbReference>
<dbReference type="Proteomes" id="UP000243589">
    <property type="component" value="Unassembled WGS sequence"/>
</dbReference>
<dbReference type="Gene3D" id="1.10.10.10">
    <property type="entry name" value="Winged helix-like DNA-binding domain superfamily/Winged helix DNA-binding domain"/>
    <property type="match status" value="1"/>
</dbReference>
<keyword evidence="2" id="KW-0805">Transcription regulation</keyword>
<comment type="caution">
    <text evidence="9">The sequence shown here is derived from an EMBL/GenBank/DDBJ whole genome shotgun (WGS) entry which is preliminary data.</text>
</comment>
<dbReference type="InterPro" id="IPR036388">
    <property type="entry name" value="WH-like_DNA-bd_sf"/>
</dbReference>
<dbReference type="SUPFAM" id="SSF46785">
    <property type="entry name" value="Winged helix' DNA-binding domain"/>
    <property type="match status" value="1"/>
</dbReference>
<dbReference type="GO" id="GO:0003700">
    <property type="term" value="F:DNA-binding transcription factor activity"/>
    <property type="evidence" value="ECO:0007669"/>
    <property type="project" value="TreeGrafter"/>
</dbReference>
<name>A0A150HBA2_9MICO</name>
<evidence type="ECO:0000256" key="1">
    <source>
        <dbReference type="ARBA" id="ARBA00022798"/>
    </source>
</evidence>
<dbReference type="FunFam" id="1.10.10.10:FF:000056">
    <property type="entry name" value="IclR family transcriptional regulator"/>
    <property type="match status" value="1"/>
</dbReference>
<evidence type="ECO:0000256" key="3">
    <source>
        <dbReference type="ARBA" id="ARBA00023125"/>
    </source>
</evidence>
<dbReference type="PATRIC" id="fig|479117.4.peg.263"/>
<dbReference type="InterPro" id="IPR014757">
    <property type="entry name" value="Tscrpt_reg_IclR_C"/>
</dbReference>
<evidence type="ECO:0000313" key="9">
    <source>
        <dbReference type="EMBL" id="KXZ59331.1"/>
    </source>
</evidence>
<feature type="domain" description="IclR-ED" evidence="8">
    <location>
        <begin position="77"/>
        <end position="259"/>
    </location>
</feature>
<sequence length="269" mass="28614">MAASSTPTSRQGAPAALLNGLAILESFSSVAPSLTVTQIAANVGLHKSTVSRVLQGMAEAGYVLRDPGTGKYQLGLRVLRLAAPLLADLDARVAARPYLEHLSTETQETAALTLWNGKNAVVVDQVASPHQVKHTASVGTQYDRWQSSSVRVVLAHLPKEEVMRLLESGEVRFSDGNPDREQVSEKLQAIMEKGYAINYGQTTPEEFGIAAPIYDLQGSILGGLVVSAPLSRVEHQGKSEFMIQKLKEAAAAVTMRLGKPSGVALTSAS</sequence>
<dbReference type="PROSITE" id="PS51078">
    <property type="entry name" value="ICLR_ED"/>
    <property type="match status" value="1"/>
</dbReference>
<dbReference type="InterPro" id="IPR029016">
    <property type="entry name" value="GAF-like_dom_sf"/>
</dbReference>
<dbReference type="Pfam" id="PF09339">
    <property type="entry name" value="HTH_IclR"/>
    <property type="match status" value="1"/>
</dbReference>
<keyword evidence="1" id="KW-0319">Glycerol metabolism</keyword>
<evidence type="ECO:0000259" key="8">
    <source>
        <dbReference type="PROSITE" id="PS51078"/>
    </source>
</evidence>
<dbReference type="PANTHER" id="PTHR30136">
    <property type="entry name" value="HELIX-TURN-HELIX TRANSCRIPTIONAL REGULATOR, ICLR FAMILY"/>
    <property type="match status" value="1"/>
</dbReference>
<dbReference type="PROSITE" id="PS51077">
    <property type="entry name" value="HTH_ICLR"/>
    <property type="match status" value="1"/>
</dbReference>
<dbReference type="EMBL" id="LQQC01000004">
    <property type="protein sequence ID" value="KXZ59331.1"/>
    <property type="molecule type" value="Genomic_DNA"/>
</dbReference>
<dbReference type="SUPFAM" id="SSF55781">
    <property type="entry name" value="GAF domain-like"/>
    <property type="match status" value="1"/>
</dbReference>
<protein>
    <recommendedName>
        <fullName evidence="6">Glycerol operon regulatory protein</fullName>
    </recommendedName>
</protein>
<evidence type="ECO:0000256" key="4">
    <source>
        <dbReference type="ARBA" id="ARBA00023163"/>
    </source>
</evidence>
<keyword evidence="10" id="KW-1185">Reference proteome</keyword>
<evidence type="ECO:0000256" key="6">
    <source>
        <dbReference type="ARBA" id="ARBA00070406"/>
    </source>
</evidence>
<dbReference type="GO" id="GO:0003677">
    <property type="term" value="F:DNA binding"/>
    <property type="evidence" value="ECO:0007669"/>
    <property type="project" value="UniProtKB-KW"/>
</dbReference>
<dbReference type="InterPro" id="IPR005471">
    <property type="entry name" value="Tscrpt_reg_IclR_N"/>
</dbReference>
<dbReference type="InterPro" id="IPR050707">
    <property type="entry name" value="HTH_MetabolicPath_Reg"/>
</dbReference>
<proteinExistence type="predicted"/>
<comment type="function">
    <text evidence="5">May be an activator protein for the gylABX operon.</text>
</comment>
<evidence type="ECO:0000313" key="10">
    <source>
        <dbReference type="Proteomes" id="UP000243589"/>
    </source>
</evidence>
<organism evidence="9 10">
    <name type="scientific">Brevibacterium ravenspurgense</name>
    <dbReference type="NCBI Taxonomy" id="479117"/>
    <lineage>
        <taxon>Bacteria</taxon>
        <taxon>Bacillati</taxon>
        <taxon>Actinomycetota</taxon>
        <taxon>Actinomycetes</taxon>
        <taxon>Micrococcales</taxon>
        <taxon>Brevibacteriaceae</taxon>
        <taxon>Brevibacterium</taxon>
    </lineage>
</organism>